<evidence type="ECO:0000313" key="10">
    <source>
        <dbReference type="Proteomes" id="UP001153076"/>
    </source>
</evidence>
<dbReference type="GO" id="GO:0003700">
    <property type="term" value="F:DNA-binding transcription factor activity"/>
    <property type="evidence" value="ECO:0007669"/>
    <property type="project" value="InterPro"/>
</dbReference>
<dbReference type="AlphaFoldDB" id="A0A9Q1JYV9"/>
<evidence type="ECO:0000256" key="4">
    <source>
        <dbReference type="ARBA" id="ARBA00023163"/>
    </source>
</evidence>
<dbReference type="InterPro" id="IPR044810">
    <property type="entry name" value="WRKY_plant"/>
</dbReference>
<protein>
    <recommendedName>
        <fullName evidence="8">WRKY domain-containing protein</fullName>
    </recommendedName>
</protein>
<sequence>MEGFADWDLLAVVRSCSTAAAATTSAVDVHPSPPPPPPVKEEPCFHLPTPAPPTPPSSSSSSSSELLFAFPNTLFGPPTASFFGGQQDLRDVCKPKSICTTNSTNFHSISSTSSSSSSLTSSVSSSSSSSVIAGKSFGIGEQAELRRLIRPSQVVFGAAPASTSPAQRTKKRKNLVKKVFHVPAEGLSNDMWAWRKYGQKPIKGSPYPRGYYRCSSSKGCLARKQVERNRSDPTIFIVTYTADHNHPMPTHRNSLAGSTRQKPAAAASADAPSQDQPTCSSPSAASLSPPMEKSESKTEGNDLIKEDEDNDMGLSDLMLNDDFYVGFEKIDADECFSDHFSPPMEPPWLANGSSTAAAAGGG</sequence>
<dbReference type="PANTHER" id="PTHR32096:SF61">
    <property type="entry name" value="WRKY TRANSCRIPTION FACTOR 22"/>
    <property type="match status" value="1"/>
</dbReference>
<evidence type="ECO:0000256" key="6">
    <source>
        <dbReference type="ARBA" id="ARBA00060761"/>
    </source>
</evidence>
<feature type="compositionally biased region" description="Basic and acidic residues" evidence="7">
    <location>
        <begin position="292"/>
        <end position="304"/>
    </location>
</feature>
<keyword evidence="10" id="KW-1185">Reference proteome</keyword>
<dbReference type="PANTHER" id="PTHR32096">
    <property type="entry name" value="WRKY TRANSCRIPTION FACTOR 30-RELATED-RELATED"/>
    <property type="match status" value="1"/>
</dbReference>
<dbReference type="Gene3D" id="2.20.25.80">
    <property type="entry name" value="WRKY domain"/>
    <property type="match status" value="1"/>
</dbReference>
<feature type="compositionally biased region" description="Low complexity" evidence="7">
    <location>
        <begin position="352"/>
        <end position="362"/>
    </location>
</feature>
<organism evidence="9 10">
    <name type="scientific">Carnegiea gigantea</name>
    <dbReference type="NCBI Taxonomy" id="171969"/>
    <lineage>
        <taxon>Eukaryota</taxon>
        <taxon>Viridiplantae</taxon>
        <taxon>Streptophyta</taxon>
        <taxon>Embryophyta</taxon>
        <taxon>Tracheophyta</taxon>
        <taxon>Spermatophyta</taxon>
        <taxon>Magnoliopsida</taxon>
        <taxon>eudicotyledons</taxon>
        <taxon>Gunneridae</taxon>
        <taxon>Pentapetalae</taxon>
        <taxon>Caryophyllales</taxon>
        <taxon>Cactineae</taxon>
        <taxon>Cactaceae</taxon>
        <taxon>Cactoideae</taxon>
        <taxon>Echinocereeae</taxon>
        <taxon>Carnegiea</taxon>
    </lineage>
</organism>
<name>A0A9Q1JYV9_9CARY</name>
<evidence type="ECO:0000256" key="3">
    <source>
        <dbReference type="ARBA" id="ARBA00023125"/>
    </source>
</evidence>
<dbReference type="OrthoDB" id="662136at2759"/>
<dbReference type="SUPFAM" id="SSF118290">
    <property type="entry name" value="WRKY DNA-binding domain"/>
    <property type="match status" value="1"/>
</dbReference>
<keyword evidence="3" id="KW-0238">DNA-binding</keyword>
<comment type="caution">
    <text evidence="9">The sequence shown here is derived from an EMBL/GenBank/DDBJ whole genome shotgun (WGS) entry which is preliminary data.</text>
</comment>
<dbReference type="InterPro" id="IPR036576">
    <property type="entry name" value="WRKY_dom_sf"/>
</dbReference>
<evidence type="ECO:0000256" key="5">
    <source>
        <dbReference type="ARBA" id="ARBA00023242"/>
    </source>
</evidence>
<accession>A0A9Q1JYV9</accession>
<keyword evidence="2" id="KW-0805">Transcription regulation</keyword>
<dbReference type="EMBL" id="JAKOGI010000524">
    <property type="protein sequence ID" value="KAJ8433655.1"/>
    <property type="molecule type" value="Genomic_DNA"/>
</dbReference>
<evidence type="ECO:0000256" key="1">
    <source>
        <dbReference type="ARBA" id="ARBA00004123"/>
    </source>
</evidence>
<dbReference type="Pfam" id="PF03106">
    <property type="entry name" value="WRKY"/>
    <property type="match status" value="1"/>
</dbReference>
<keyword evidence="4" id="KW-0804">Transcription</keyword>
<dbReference type="SMART" id="SM00774">
    <property type="entry name" value="WRKY"/>
    <property type="match status" value="1"/>
</dbReference>
<dbReference type="InterPro" id="IPR003657">
    <property type="entry name" value="WRKY_dom"/>
</dbReference>
<dbReference type="FunFam" id="2.20.25.80:FF:000007">
    <property type="entry name" value="WRKY transcription factor 22"/>
    <property type="match status" value="1"/>
</dbReference>
<feature type="domain" description="WRKY" evidence="8">
    <location>
        <begin position="183"/>
        <end position="249"/>
    </location>
</feature>
<gene>
    <name evidence="9" type="ORF">Cgig2_002326</name>
</gene>
<dbReference type="Proteomes" id="UP001153076">
    <property type="component" value="Unassembled WGS sequence"/>
</dbReference>
<evidence type="ECO:0000256" key="2">
    <source>
        <dbReference type="ARBA" id="ARBA00023015"/>
    </source>
</evidence>
<proteinExistence type="inferred from homology"/>
<comment type="subcellular location">
    <subcellularLocation>
        <location evidence="1">Nucleus</location>
    </subcellularLocation>
</comment>
<dbReference type="PROSITE" id="PS50811">
    <property type="entry name" value="WRKY"/>
    <property type="match status" value="1"/>
</dbReference>
<evidence type="ECO:0000256" key="7">
    <source>
        <dbReference type="SAM" id="MobiDB-lite"/>
    </source>
</evidence>
<dbReference type="GO" id="GO:0005634">
    <property type="term" value="C:nucleus"/>
    <property type="evidence" value="ECO:0007669"/>
    <property type="project" value="UniProtKB-SubCell"/>
</dbReference>
<feature type="compositionally biased region" description="Low complexity" evidence="7">
    <location>
        <begin position="263"/>
        <end position="290"/>
    </location>
</feature>
<reference evidence="9" key="1">
    <citation type="submission" date="2022-04" db="EMBL/GenBank/DDBJ databases">
        <title>Carnegiea gigantea Genome sequencing and assembly v2.</title>
        <authorList>
            <person name="Copetti D."/>
            <person name="Sanderson M.J."/>
            <person name="Burquez A."/>
            <person name="Wojciechowski M.F."/>
        </authorList>
    </citation>
    <scope>NUCLEOTIDE SEQUENCE</scope>
    <source>
        <strain evidence="9">SGP5-SGP5p</strain>
        <tissue evidence="9">Aerial part</tissue>
    </source>
</reference>
<keyword evidence="5" id="KW-0539">Nucleus</keyword>
<feature type="compositionally biased region" description="Polar residues" evidence="7">
    <location>
        <begin position="251"/>
        <end position="261"/>
    </location>
</feature>
<comment type="similarity">
    <text evidence="6">Belongs to the WRKY group II-e family.</text>
</comment>
<evidence type="ECO:0000313" key="9">
    <source>
        <dbReference type="EMBL" id="KAJ8433655.1"/>
    </source>
</evidence>
<feature type="region of interest" description="Disordered" evidence="7">
    <location>
        <begin position="241"/>
        <end position="309"/>
    </location>
</feature>
<evidence type="ECO:0000259" key="8">
    <source>
        <dbReference type="PROSITE" id="PS50811"/>
    </source>
</evidence>
<dbReference type="GO" id="GO:0000976">
    <property type="term" value="F:transcription cis-regulatory region binding"/>
    <property type="evidence" value="ECO:0007669"/>
    <property type="project" value="TreeGrafter"/>
</dbReference>
<feature type="region of interest" description="Disordered" evidence="7">
    <location>
        <begin position="23"/>
        <end position="64"/>
    </location>
</feature>
<feature type="region of interest" description="Disordered" evidence="7">
    <location>
        <begin position="336"/>
        <end position="362"/>
    </location>
</feature>